<dbReference type="EMBL" id="JALJOQ010000195">
    <property type="protein sequence ID" value="KAK9790321.1"/>
    <property type="molecule type" value="Genomic_DNA"/>
</dbReference>
<dbReference type="InterPro" id="IPR017853">
    <property type="entry name" value="GH"/>
</dbReference>
<name>A0AAW1NS46_9CHLO</name>
<gene>
    <name evidence="1" type="ORF">WJX73_005065</name>
</gene>
<reference evidence="1 2" key="1">
    <citation type="journal article" date="2024" name="Nat. Commun.">
        <title>Phylogenomics reveals the evolutionary origins of lichenization in chlorophyte algae.</title>
        <authorList>
            <person name="Puginier C."/>
            <person name="Libourel C."/>
            <person name="Otte J."/>
            <person name="Skaloud P."/>
            <person name="Haon M."/>
            <person name="Grisel S."/>
            <person name="Petersen M."/>
            <person name="Berrin J.G."/>
            <person name="Delaux P.M."/>
            <person name="Dal Grande F."/>
            <person name="Keller J."/>
        </authorList>
    </citation>
    <scope>NUCLEOTIDE SEQUENCE [LARGE SCALE GENOMIC DNA]</scope>
    <source>
        <strain evidence="1 2">SAG 2036</strain>
    </source>
</reference>
<keyword evidence="2" id="KW-1185">Reference proteome</keyword>
<accession>A0AAW1NS46</accession>
<protein>
    <submittedName>
        <fullName evidence="1">Uncharacterized protein</fullName>
    </submittedName>
</protein>
<evidence type="ECO:0000313" key="1">
    <source>
        <dbReference type="EMBL" id="KAK9790321.1"/>
    </source>
</evidence>
<sequence>MKAAVCNVQLRVDTTARGHPSQNVSCPAYEQNRQPTFAPVLRGLIPSAPTVRCQDVAVQESCFERSVTPRLLEACDSTGWGPGIPKPYINEYIGANVSGSSSATKNASSILEGLETSDATWTAGVLINNVFTLAYAQEAPNAVGEGGFTPTWDQSITPSLIAAYKRARPGTKFLASFGGPTLSNGSNYVFQPQPGDCSLWVERAAGSASEIVNMYNLDVEVMVSIAPSGSTQAQYGAVYSAAGNYINLVNYQAYKSAPSTQTEYDTLYGSISPYPYPYDKLLLGIQTSALNTNFNGSTIVSVFLDLYSKQQIRAAESAQTSQ</sequence>
<comment type="caution">
    <text evidence="1">The sequence shown here is derived from an EMBL/GenBank/DDBJ whole genome shotgun (WGS) entry which is preliminary data.</text>
</comment>
<dbReference type="PANTHER" id="PTHR46476">
    <property type="entry name" value="CHITINASE 2-LIKE"/>
    <property type="match status" value="1"/>
</dbReference>
<organism evidence="1 2">
    <name type="scientific">Symbiochloris irregularis</name>
    <dbReference type="NCBI Taxonomy" id="706552"/>
    <lineage>
        <taxon>Eukaryota</taxon>
        <taxon>Viridiplantae</taxon>
        <taxon>Chlorophyta</taxon>
        <taxon>core chlorophytes</taxon>
        <taxon>Trebouxiophyceae</taxon>
        <taxon>Trebouxiales</taxon>
        <taxon>Trebouxiaceae</taxon>
        <taxon>Symbiochloris</taxon>
    </lineage>
</organism>
<dbReference type="AlphaFoldDB" id="A0AAW1NS46"/>
<proteinExistence type="predicted"/>
<dbReference type="Gene3D" id="3.20.20.80">
    <property type="entry name" value="Glycosidases"/>
    <property type="match status" value="2"/>
</dbReference>
<dbReference type="Proteomes" id="UP001465755">
    <property type="component" value="Unassembled WGS sequence"/>
</dbReference>
<evidence type="ECO:0000313" key="2">
    <source>
        <dbReference type="Proteomes" id="UP001465755"/>
    </source>
</evidence>
<dbReference type="PANTHER" id="PTHR46476:SF9">
    <property type="entry name" value="GH18 DOMAIN-CONTAINING PROTEIN"/>
    <property type="match status" value="1"/>
</dbReference>
<dbReference type="SUPFAM" id="SSF51445">
    <property type="entry name" value="(Trans)glycosidases"/>
    <property type="match status" value="1"/>
</dbReference>